<comment type="caution">
    <text evidence="3">The sequence shown here is derived from an EMBL/GenBank/DDBJ whole genome shotgun (WGS) entry which is preliminary data.</text>
</comment>
<proteinExistence type="predicted"/>
<name>A0A5M6ICE4_9PROT</name>
<evidence type="ECO:0000256" key="1">
    <source>
        <dbReference type="ARBA" id="ARBA00022612"/>
    </source>
</evidence>
<organism evidence="3 4">
    <name type="scientific">Roseospira marina</name>
    <dbReference type="NCBI Taxonomy" id="140057"/>
    <lineage>
        <taxon>Bacteria</taxon>
        <taxon>Pseudomonadati</taxon>
        <taxon>Pseudomonadota</taxon>
        <taxon>Alphaproteobacteria</taxon>
        <taxon>Rhodospirillales</taxon>
        <taxon>Rhodospirillaceae</taxon>
        <taxon>Roseospira</taxon>
    </lineage>
</organism>
<keyword evidence="2" id="KW-0231">Viral genome packaging</keyword>
<dbReference type="Pfam" id="PF03592">
    <property type="entry name" value="Terminase_2"/>
    <property type="match status" value="1"/>
</dbReference>
<accession>A0A5M6ICE4</accession>
<reference evidence="3 4" key="1">
    <citation type="submission" date="2019-09" db="EMBL/GenBank/DDBJ databases">
        <title>Genome sequence of Roseospira marina, one of the more divergent members of the non-sulfur purple photosynthetic bacterial family, the Rhodospirillaceae.</title>
        <authorList>
            <person name="Meyer T."/>
            <person name="Kyndt J."/>
        </authorList>
    </citation>
    <scope>NUCLEOTIDE SEQUENCE [LARGE SCALE GENOMIC DNA]</scope>
    <source>
        <strain evidence="3 4">DSM 15113</strain>
    </source>
</reference>
<protein>
    <submittedName>
        <fullName evidence="3">Terminase small subunit</fullName>
    </submittedName>
</protein>
<keyword evidence="4" id="KW-1185">Reference proteome</keyword>
<evidence type="ECO:0000313" key="4">
    <source>
        <dbReference type="Proteomes" id="UP000324065"/>
    </source>
</evidence>
<dbReference type="AlphaFoldDB" id="A0A5M6ICE4"/>
<keyword evidence="1" id="KW-1188">Viral release from host cell</keyword>
<dbReference type="OrthoDB" id="8227562at2"/>
<dbReference type="Gene3D" id="1.10.10.1400">
    <property type="entry name" value="Terminase, small subunit, N-terminal DNA-binding domain, HTH motif"/>
    <property type="match status" value="1"/>
</dbReference>
<dbReference type="PANTHER" id="PTHR41328">
    <property type="entry name" value="TERMINASE SMALL SUBUNIT-RELATED"/>
    <property type="match status" value="1"/>
</dbReference>
<dbReference type="InterPro" id="IPR038713">
    <property type="entry name" value="Terminase_Gp1_N_sf"/>
</dbReference>
<dbReference type="EMBL" id="VWPJ01000009">
    <property type="protein sequence ID" value="KAA5605439.1"/>
    <property type="molecule type" value="Genomic_DNA"/>
</dbReference>
<dbReference type="InterPro" id="IPR005335">
    <property type="entry name" value="Terminase_ssu"/>
</dbReference>
<dbReference type="Proteomes" id="UP000324065">
    <property type="component" value="Unassembled WGS sequence"/>
</dbReference>
<dbReference type="InterPro" id="IPR052404">
    <property type="entry name" value="SPP1-like_terminase"/>
</dbReference>
<sequence length="194" mass="21581">MAHRRPINQPRRCVVASADLNDRQRAFCEEYLVDLNATQAAIRAGYAEDSAAQQGWALLRNPKVFKEINRLKAERRQRLEADQDAIIQELTCLAMYDAGEIAGAEVSKPGDIGKLPEHIRRAIVGWKWDRHGNLVLDLASKTAALDLLGKHLAMWIERVEHGGTVEITDTERAKRIAQMLVAAQNRKDGGGHAG</sequence>
<evidence type="ECO:0000256" key="2">
    <source>
        <dbReference type="ARBA" id="ARBA00023219"/>
    </source>
</evidence>
<dbReference type="GO" id="GO:0051276">
    <property type="term" value="P:chromosome organization"/>
    <property type="evidence" value="ECO:0007669"/>
    <property type="project" value="InterPro"/>
</dbReference>
<dbReference type="PANTHER" id="PTHR41328:SF3">
    <property type="entry name" value="PBSX PHAGE TERMINASE SMALL SUBUNIT"/>
    <property type="match status" value="1"/>
</dbReference>
<evidence type="ECO:0000313" key="3">
    <source>
        <dbReference type="EMBL" id="KAA5605439.1"/>
    </source>
</evidence>
<gene>
    <name evidence="3" type="ORF">F1188_11095</name>
</gene>